<dbReference type="InterPro" id="IPR000407">
    <property type="entry name" value="GDA1_CD39_NTPase"/>
</dbReference>
<dbReference type="OrthoDB" id="6372431at2759"/>
<evidence type="ECO:0000256" key="4">
    <source>
        <dbReference type="PIRSR" id="PIRSR600407-2"/>
    </source>
</evidence>
<evidence type="ECO:0000256" key="3">
    <source>
        <dbReference type="PIRSR" id="PIRSR600407-1"/>
    </source>
</evidence>
<name>A0A022REE4_ERYGU</name>
<evidence type="ECO:0008006" key="9">
    <source>
        <dbReference type="Google" id="ProtNLM"/>
    </source>
</evidence>
<dbReference type="GO" id="GO:0017110">
    <property type="term" value="F:nucleoside diphosphate phosphatase activity"/>
    <property type="evidence" value="ECO:0000318"/>
    <property type="project" value="GO_Central"/>
</dbReference>
<keyword evidence="4" id="KW-0547">Nucleotide-binding</keyword>
<dbReference type="Gene3D" id="3.30.420.40">
    <property type="match status" value="1"/>
</dbReference>
<dbReference type="GO" id="GO:0005524">
    <property type="term" value="F:ATP binding"/>
    <property type="evidence" value="ECO:0007669"/>
    <property type="project" value="UniProtKB-KW"/>
</dbReference>
<dbReference type="AlphaFoldDB" id="A0A022REE4"/>
<dbReference type="PROSITE" id="PS01238">
    <property type="entry name" value="GDA1_CD39_NTPASE"/>
    <property type="match status" value="1"/>
</dbReference>
<reference evidence="7 8" key="1">
    <citation type="journal article" date="2013" name="Proc. Natl. Acad. Sci. U.S.A.">
        <title>Fine-scale variation in meiotic recombination in Mimulus inferred from population shotgun sequencing.</title>
        <authorList>
            <person name="Hellsten U."/>
            <person name="Wright K.M."/>
            <person name="Jenkins J."/>
            <person name="Shu S."/>
            <person name="Yuan Y."/>
            <person name="Wessler S.R."/>
            <person name="Schmutz J."/>
            <person name="Willis J.H."/>
            <person name="Rokhsar D.S."/>
        </authorList>
    </citation>
    <scope>NUCLEOTIDE SEQUENCE [LARGE SCALE GENOMIC DNA]</scope>
    <source>
        <strain evidence="8">cv. DUN x IM62</strain>
    </source>
</reference>
<protein>
    <recommendedName>
        <fullName evidence="9">Apyrase</fullName>
    </recommendedName>
</protein>
<feature type="chain" id="PRO_5001505056" description="Apyrase" evidence="6">
    <location>
        <begin position="21"/>
        <end position="435"/>
    </location>
</feature>
<dbReference type="Pfam" id="PF01150">
    <property type="entry name" value="GDA1_CD39"/>
    <property type="match status" value="1"/>
</dbReference>
<sequence length="435" mass="47394">MMSYSSLLLQLLLLMNYGQDDEVIKIENINNYAVVFDAGSTGTRVHVYSFDRNMDLLPVGNDYEFFLSTKPGLSSYENDPEGGAQSLKPLLQKAQDVVPQQFLANTPVILGATAGLRQLPASATEAILDAVRNLFKNESKLSYKADWVSTLQGTDEGAYQWVTVNYLLGTLGKKYSSTVGVVDLGGGSVQMAYAISDKSAANAPKDEDAYVMDKLVMGTKYNLYSHSYSNYGQKAGRAQSLNLSGDAGNPCVTNGYQGTYEYLGVVYNVSAPLSGTSMRRCRALMRKTLRVDAPCNHTYCSFDGVWSGGGGLGLKNLYVASYFYDTAAETGLVEADAPSGKIRPIYYKNAAKKACSATVDNIKSIFPLLDERDVPFLCSDLIYEYTMLVDGFGVNQLKEITVVKQLEYKKDSSLPLLEAAWPLGCAVELVSSLVN</sequence>
<dbReference type="GO" id="GO:0016020">
    <property type="term" value="C:membrane"/>
    <property type="evidence" value="ECO:0000318"/>
    <property type="project" value="GO_Central"/>
</dbReference>
<keyword evidence="6" id="KW-0732">Signal</keyword>
<dbReference type="eggNOG" id="KOG1385">
    <property type="taxonomic scope" value="Eukaryota"/>
</dbReference>
<evidence type="ECO:0000313" key="7">
    <source>
        <dbReference type="EMBL" id="EYU37260.1"/>
    </source>
</evidence>
<evidence type="ECO:0000256" key="2">
    <source>
        <dbReference type="ARBA" id="ARBA00022801"/>
    </source>
</evidence>
<feature type="signal peptide" evidence="6">
    <location>
        <begin position="1"/>
        <end position="20"/>
    </location>
</feature>
<dbReference type="PANTHER" id="PTHR11782">
    <property type="entry name" value="ADENOSINE/GUANOSINE DIPHOSPHATASE"/>
    <property type="match status" value="1"/>
</dbReference>
<evidence type="ECO:0000256" key="1">
    <source>
        <dbReference type="ARBA" id="ARBA00009283"/>
    </source>
</evidence>
<dbReference type="PhylomeDB" id="A0A022REE4"/>
<keyword evidence="2 5" id="KW-0378">Hydrolase</keyword>
<dbReference type="EMBL" id="KI630555">
    <property type="protein sequence ID" value="EYU37260.1"/>
    <property type="molecule type" value="Genomic_DNA"/>
</dbReference>
<gene>
    <name evidence="7" type="ORF">MIMGU_mgv1a006675mg</name>
</gene>
<evidence type="ECO:0000256" key="6">
    <source>
        <dbReference type="SAM" id="SignalP"/>
    </source>
</evidence>
<proteinExistence type="inferred from homology"/>
<organism evidence="7 8">
    <name type="scientific">Erythranthe guttata</name>
    <name type="common">Yellow monkey flower</name>
    <name type="synonym">Mimulus guttatus</name>
    <dbReference type="NCBI Taxonomy" id="4155"/>
    <lineage>
        <taxon>Eukaryota</taxon>
        <taxon>Viridiplantae</taxon>
        <taxon>Streptophyta</taxon>
        <taxon>Embryophyta</taxon>
        <taxon>Tracheophyta</taxon>
        <taxon>Spermatophyta</taxon>
        <taxon>Magnoliopsida</taxon>
        <taxon>eudicotyledons</taxon>
        <taxon>Gunneridae</taxon>
        <taxon>Pentapetalae</taxon>
        <taxon>asterids</taxon>
        <taxon>lamiids</taxon>
        <taxon>Lamiales</taxon>
        <taxon>Phrymaceae</taxon>
        <taxon>Erythranthe</taxon>
    </lineage>
</organism>
<feature type="binding site" evidence="4">
    <location>
        <begin position="186"/>
        <end position="190"/>
    </location>
    <ligand>
        <name>ATP</name>
        <dbReference type="ChEBI" id="CHEBI:30616"/>
    </ligand>
</feature>
<dbReference type="PANTHER" id="PTHR11782:SF116">
    <property type="entry name" value="APYRASE"/>
    <property type="match status" value="1"/>
</dbReference>
<accession>A0A022REE4</accession>
<dbReference type="Gene3D" id="3.30.420.150">
    <property type="entry name" value="Exopolyphosphatase. Domain 2"/>
    <property type="match status" value="1"/>
</dbReference>
<dbReference type="Proteomes" id="UP000030748">
    <property type="component" value="Unassembled WGS sequence"/>
</dbReference>
<feature type="active site" description="Proton acceptor" evidence="3">
    <location>
        <position position="156"/>
    </location>
</feature>
<dbReference type="GO" id="GO:0009134">
    <property type="term" value="P:nucleoside diphosphate catabolic process"/>
    <property type="evidence" value="ECO:0000318"/>
    <property type="project" value="GO_Central"/>
</dbReference>
<evidence type="ECO:0000313" key="8">
    <source>
        <dbReference type="Proteomes" id="UP000030748"/>
    </source>
</evidence>
<comment type="similarity">
    <text evidence="1 5">Belongs to the GDA1/CD39 NTPase family.</text>
</comment>
<evidence type="ECO:0000256" key="5">
    <source>
        <dbReference type="RuleBase" id="RU003833"/>
    </source>
</evidence>
<dbReference type="KEGG" id="egt:105958239"/>
<dbReference type="STRING" id="4155.A0A022REE4"/>
<keyword evidence="8" id="KW-1185">Reference proteome</keyword>
<keyword evidence="4" id="KW-0067">ATP-binding</keyword>
<dbReference type="OMA" id="ECREIAL"/>